<dbReference type="Proteomes" id="UP000218731">
    <property type="component" value="Chromosome 1"/>
</dbReference>
<accession>A0A1L7NG32</accession>
<evidence type="ECO:0000313" key="1">
    <source>
        <dbReference type="EMBL" id="BAW24372.1"/>
    </source>
</evidence>
<organism evidence="1 2">
    <name type="scientific">Pseudomonas putida</name>
    <name type="common">Arthrobacter siderocapsulatus</name>
    <dbReference type="NCBI Taxonomy" id="303"/>
    <lineage>
        <taxon>Bacteria</taxon>
        <taxon>Pseudomonadati</taxon>
        <taxon>Pseudomonadota</taxon>
        <taxon>Gammaproteobacteria</taxon>
        <taxon>Pseudomonadales</taxon>
        <taxon>Pseudomonadaceae</taxon>
        <taxon>Pseudomonas</taxon>
    </lineage>
</organism>
<protein>
    <submittedName>
        <fullName evidence="1">Uncharacterized protein</fullName>
    </submittedName>
</protein>
<dbReference type="OrthoDB" id="34459at2"/>
<reference evidence="1 2" key="1">
    <citation type="submission" date="2015-11" db="EMBL/GenBank/DDBJ databases">
        <title>Complete genome sequencing of a biphenyl-degrading bacterium, Pseudomonas putida KF715 (=NBRC110667).</title>
        <authorList>
            <person name="Suenaga H."/>
            <person name="Fujihara N."/>
            <person name="Watanabe T."/>
            <person name="Hirose J."/>
            <person name="Kimura N."/>
            <person name="Yamazoe A."/>
            <person name="Hosoyama A."/>
            <person name="Shimodaira J."/>
            <person name="Furukawa K."/>
        </authorList>
    </citation>
    <scope>NUCLEOTIDE SEQUENCE [LARGE SCALE GENOMIC DNA]</scope>
    <source>
        <strain evidence="1 2">KF715</strain>
    </source>
</reference>
<gene>
    <name evidence="1" type="ORF">KF715C_ch37990</name>
</gene>
<sequence length="108" mass="11942">MPTHPHTPDGRYFVVKETLWRCSNPGLSEATRQALVGDLMRARRAVKQAKAEDDASALQRARASVHAAKLALGERGAVWWTDGSPDYNRRKVTSTPYAEWFASLTSSG</sequence>
<name>A0A1L7NG32_PSEPU</name>
<dbReference type="RefSeq" id="WP_081237760.1">
    <property type="nucleotide sequence ID" value="NZ_AP015029.1"/>
</dbReference>
<proteinExistence type="predicted"/>
<evidence type="ECO:0000313" key="2">
    <source>
        <dbReference type="Proteomes" id="UP000218731"/>
    </source>
</evidence>
<dbReference type="AlphaFoldDB" id="A0A1L7NG32"/>
<dbReference type="EMBL" id="AP015029">
    <property type="protein sequence ID" value="BAW24372.1"/>
    <property type="molecule type" value="Genomic_DNA"/>
</dbReference>